<reference evidence="2 3" key="1">
    <citation type="submission" date="2017-09" db="EMBL/GenBank/DDBJ databases">
        <title>WGS assembly of Aquilegia coerulea Goldsmith.</title>
        <authorList>
            <person name="Hodges S."/>
            <person name="Kramer E."/>
            <person name="Nordborg M."/>
            <person name="Tomkins J."/>
            <person name="Borevitz J."/>
            <person name="Derieg N."/>
            <person name="Yan J."/>
            <person name="Mihaltcheva S."/>
            <person name="Hayes R.D."/>
            <person name="Rokhsar D."/>
        </authorList>
    </citation>
    <scope>NUCLEOTIDE SEQUENCE [LARGE SCALE GENOMIC DNA]</scope>
    <source>
        <strain evidence="3">cv. Goldsmith</strain>
    </source>
</reference>
<accession>A0A2G5EBE2</accession>
<evidence type="ECO:0000256" key="1">
    <source>
        <dbReference type="SAM" id="Phobius"/>
    </source>
</evidence>
<dbReference type="InParanoid" id="A0A2G5EBE2"/>
<dbReference type="OrthoDB" id="1921102at2759"/>
<gene>
    <name evidence="2" type="ORF">AQUCO_01000714v1</name>
</gene>
<keyword evidence="1" id="KW-0812">Transmembrane</keyword>
<dbReference type="Proteomes" id="UP000230069">
    <property type="component" value="Unassembled WGS sequence"/>
</dbReference>
<evidence type="ECO:0000313" key="2">
    <source>
        <dbReference type="EMBL" id="PIA53031.1"/>
    </source>
</evidence>
<dbReference type="EMBL" id="KZ305027">
    <property type="protein sequence ID" value="PIA53031.1"/>
    <property type="molecule type" value="Genomic_DNA"/>
</dbReference>
<feature type="transmembrane region" description="Helical" evidence="1">
    <location>
        <begin position="20"/>
        <end position="46"/>
    </location>
</feature>
<name>A0A2G5EBE2_AQUCA</name>
<keyword evidence="1" id="KW-0472">Membrane</keyword>
<organism evidence="2 3">
    <name type="scientific">Aquilegia coerulea</name>
    <name type="common">Rocky mountain columbine</name>
    <dbReference type="NCBI Taxonomy" id="218851"/>
    <lineage>
        <taxon>Eukaryota</taxon>
        <taxon>Viridiplantae</taxon>
        <taxon>Streptophyta</taxon>
        <taxon>Embryophyta</taxon>
        <taxon>Tracheophyta</taxon>
        <taxon>Spermatophyta</taxon>
        <taxon>Magnoliopsida</taxon>
        <taxon>Ranunculales</taxon>
        <taxon>Ranunculaceae</taxon>
        <taxon>Thalictroideae</taxon>
        <taxon>Aquilegia</taxon>
    </lineage>
</organism>
<feature type="transmembrane region" description="Helical" evidence="1">
    <location>
        <begin position="90"/>
        <end position="108"/>
    </location>
</feature>
<evidence type="ECO:0000313" key="3">
    <source>
        <dbReference type="Proteomes" id="UP000230069"/>
    </source>
</evidence>
<proteinExistence type="predicted"/>
<dbReference type="FunCoup" id="A0A2G5EBE2">
    <property type="interactions" value="33"/>
</dbReference>
<keyword evidence="1" id="KW-1133">Transmembrane helix</keyword>
<sequence>MTLFFLTSILRQINNRYPILIYAVTWTVLLTVTVAVASFCPEIAFVSAISQFSSFSQGCEGDNLIRVPLDGPGEKICLPAQFFVASKLDYFVPPVFAAIVVAGSAFVVRTMGLWEDQTAE</sequence>
<dbReference type="AlphaFoldDB" id="A0A2G5EBE2"/>
<keyword evidence="3" id="KW-1185">Reference proteome</keyword>
<dbReference type="PANTHER" id="PTHR34658:SF2">
    <property type="entry name" value="OS01G0151800 PROTEIN"/>
    <property type="match status" value="1"/>
</dbReference>
<protein>
    <submittedName>
        <fullName evidence="2">Uncharacterized protein</fullName>
    </submittedName>
</protein>
<dbReference type="PANTHER" id="PTHR34658">
    <property type="entry name" value="OS01G0151800 PROTEIN"/>
    <property type="match status" value="1"/>
</dbReference>
<dbReference type="STRING" id="218851.A0A2G5EBE2"/>